<keyword evidence="3 5" id="KW-1133">Transmembrane helix</keyword>
<dbReference type="EMBL" id="LAZR01003319">
    <property type="protein sequence ID" value="KKN19604.1"/>
    <property type="molecule type" value="Genomic_DNA"/>
</dbReference>
<feature type="transmembrane region" description="Helical" evidence="5">
    <location>
        <begin position="157"/>
        <end position="177"/>
    </location>
</feature>
<keyword evidence="4 5" id="KW-0472">Membrane</keyword>
<dbReference type="AlphaFoldDB" id="A0A0F9NNW9"/>
<evidence type="ECO:0000256" key="5">
    <source>
        <dbReference type="SAM" id="Phobius"/>
    </source>
</evidence>
<evidence type="ECO:0000313" key="6">
    <source>
        <dbReference type="EMBL" id="KKN19604.1"/>
    </source>
</evidence>
<evidence type="ECO:0000256" key="2">
    <source>
        <dbReference type="ARBA" id="ARBA00022692"/>
    </source>
</evidence>
<name>A0A0F9NNW9_9ZZZZ</name>
<comment type="subcellular location">
    <subcellularLocation>
        <location evidence="1">Membrane</location>
        <topology evidence="1">Multi-pass membrane protein</topology>
    </subcellularLocation>
</comment>
<sequence>MKCPKCGADNSNELDFCSLCQTSFSSTAEKQSEPGSAVSIDPFHQGSLKSDQGLTRATTEAGDDPQIPHTINPAYIGPQSYSQKLRSEEKAWAMMAHLSLFIFGIIAPIIIFYSFRKKSVFIADQAKEAINFQISYSVYAVILFFMAIFMYKLILFFLIAAICMGLFATVLMVLAAIGSFNGVTFHYPFTLSLVK</sequence>
<organism evidence="6">
    <name type="scientific">marine sediment metagenome</name>
    <dbReference type="NCBI Taxonomy" id="412755"/>
    <lineage>
        <taxon>unclassified sequences</taxon>
        <taxon>metagenomes</taxon>
        <taxon>ecological metagenomes</taxon>
    </lineage>
</organism>
<proteinExistence type="predicted"/>
<gene>
    <name evidence="6" type="ORF">LCGC14_0943980</name>
</gene>
<evidence type="ECO:0000256" key="4">
    <source>
        <dbReference type="ARBA" id="ARBA00023136"/>
    </source>
</evidence>
<accession>A0A0F9NNW9</accession>
<keyword evidence="2 5" id="KW-0812">Transmembrane</keyword>
<evidence type="ECO:0000256" key="1">
    <source>
        <dbReference type="ARBA" id="ARBA00004141"/>
    </source>
</evidence>
<protein>
    <recommendedName>
        <fullName evidence="7">Zinc-ribbon domain-containing protein</fullName>
    </recommendedName>
</protein>
<feature type="transmembrane region" description="Helical" evidence="5">
    <location>
        <begin position="91"/>
        <end position="113"/>
    </location>
</feature>
<reference evidence="6" key="1">
    <citation type="journal article" date="2015" name="Nature">
        <title>Complex archaea that bridge the gap between prokaryotes and eukaryotes.</title>
        <authorList>
            <person name="Spang A."/>
            <person name="Saw J.H."/>
            <person name="Jorgensen S.L."/>
            <person name="Zaremba-Niedzwiedzka K."/>
            <person name="Martijn J."/>
            <person name="Lind A.E."/>
            <person name="van Eijk R."/>
            <person name="Schleper C."/>
            <person name="Guy L."/>
            <person name="Ettema T.J."/>
        </authorList>
    </citation>
    <scope>NUCLEOTIDE SEQUENCE</scope>
</reference>
<evidence type="ECO:0000256" key="3">
    <source>
        <dbReference type="ARBA" id="ARBA00022989"/>
    </source>
</evidence>
<feature type="transmembrane region" description="Helical" evidence="5">
    <location>
        <begin position="134"/>
        <end position="151"/>
    </location>
</feature>
<comment type="caution">
    <text evidence="6">The sequence shown here is derived from an EMBL/GenBank/DDBJ whole genome shotgun (WGS) entry which is preliminary data.</text>
</comment>
<dbReference type="Pfam" id="PF09685">
    <property type="entry name" value="MamF_MmsF"/>
    <property type="match status" value="1"/>
</dbReference>
<dbReference type="InterPro" id="IPR019109">
    <property type="entry name" value="MamF_MmsF"/>
</dbReference>
<evidence type="ECO:0008006" key="7">
    <source>
        <dbReference type="Google" id="ProtNLM"/>
    </source>
</evidence>